<accession>A0ABT3ACZ7</accession>
<dbReference type="Proteomes" id="UP001652504">
    <property type="component" value="Unassembled WGS sequence"/>
</dbReference>
<gene>
    <name evidence="3 5" type="primary">yihI</name>
    <name evidence="5" type="ORF">OE749_17810</name>
</gene>
<sequence>MARSKKTRKVGQIGVRKAPKEPGSQPRSPSGGKPKKKTGNPSGSRHSTKQDTKAPIQNQKKDPRVGSKKPVPLVVKEVEKKVPKPKYFSPKQELAAIEADARLEALLDKIEDQAVLSVEEQQYVDQKMQRHRALCELLGIHDDADDNDDVDGDDDDPLARFESIDPKKLV</sequence>
<evidence type="ECO:0000256" key="2">
    <source>
        <dbReference type="ARBA" id="ARBA00022517"/>
    </source>
</evidence>
<evidence type="ECO:0000256" key="1">
    <source>
        <dbReference type="ARBA" id="ARBA00022468"/>
    </source>
</evidence>
<comment type="subunit">
    <text evidence="3">Interacts with Der.</text>
</comment>
<feature type="compositionally biased region" description="Low complexity" evidence="4">
    <location>
        <begin position="22"/>
        <end position="32"/>
    </location>
</feature>
<evidence type="ECO:0000313" key="6">
    <source>
        <dbReference type="Proteomes" id="UP001652504"/>
    </source>
</evidence>
<comment type="similarity">
    <text evidence="3">Belongs to the YihI family.</text>
</comment>
<comment type="function">
    <text evidence="3">A GTPase-activating protein (GAP) that modifies Der/EngA GTPase function. May play a role in ribosome biogenesis.</text>
</comment>
<name>A0ABT3ACZ7_9ALTE</name>
<protein>
    <recommendedName>
        <fullName evidence="3">Der GTPase-activating protein YihI</fullName>
    </recommendedName>
</protein>
<feature type="compositionally biased region" description="Acidic residues" evidence="4">
    <location>
        <begin position="143"/>
        <end position="156"/>
    </location>
</feature>
<organism evidence="5 6">
    <name type="scientific">Fluctibacter corallii</name>
    <dbReference type="NCBI Taxonomy" id="2984329"/>
    <lineage>
        <taxon>Bacteria</taxon>
        <taxon>Pseudomonadati</taxon>
        <taxon>Pseudomonadota</taxon>
        <taxon>Gammaproteobacteria</taxon>
        <taxon>Alteromonadales</taxon>
        <taxon>Alteromonadaceae</taxon>
        <taxon>Fluctibacter</taxon>
    </lineage>
</organism>
<reference evidence="5 6" key="1">
    <citation type="submission" date="2022-10" db="EMBL/GenBank/DDBJ databases">
        <title>Aestuariibacter sp. AA17 isolated from Montipora capitata coral fragment.</title>
        <authorList>
            <person name="Emsley S.A."/>
            <person name="Pfannmuller K.M."/>
            <person name="Loughran R.M."/>
            <person name="Shlafstein M."/>
            <person name="Papke E."/>
            <person name="Saw J.H."/>
            <person name="Ushijima B."/>
            <person name="Videau P."/>
        </authorList>
    </citation>
    <scope>NUCLEOTIDE SEQUENCE [LARGE SCALE GENOMIC DNA]</scope>
    <source>
        <strain evidence="5 6">AA17</strain>
    </source>
</reference>
<feature type="region of interest" description="Disordered" evidence="4">
    <location>
        <begin position="141"/>
        <end position="170"/>
    </location>
</feature>
<dbReference type="Pfam" id="PF04220">
    <property type="entry name" value="YihI"/>
    <property type="match status" value="1"/>
</dbReference>
<comment type="caution">
    <text evidence="5">The sequence shown here is derived from an EMBL/GenBank/DDBJ whole genome shotgun (WGS) entry which is preliminary data.</text>
</comment>
<evidence type="ECO:0000256" key="4">
    <source>
        <dbReference type="SAM" id="MobiDB-lite"/>
    </source>
</evidence>
<feature type="region of interest" description="Disordered" evidence="4">
    <location>
        <begin position="1"/>
        <end position="78"/>
    </location>
</feature>
<evidence type="ECO:0000256" key="3">
    <source>
        <dbReference type="HAMAP-Rule" id="MF_01058"/>
    </source>
</evidence>
<dbReference type="RefSeq" id="WP_263713842.1">
    <property type="nucleotide sequence ID" value="NZ_JAOWKX010000012.1"/>
</dbReference>
<dbReference type="EMBL" id="JAOWKX010000012">
    <property type="protein sequence ID" value="MCV2886553.1"/>
    <property type="molecule type" value="Genomic_DNA"/>
</dbReference>
<dbReference type="InterPro" id="IPR007336">
    <property type="entry name" value="YihI"/>
</dbReference>
<keyword evidence="1 3" id="KW-0343">GTPase activation</keyword>
<dbReference type="HAMAP" id="MF_01058">
    <property type="entry name" value="GAP_YihI"/>
    <property type="match status" value="1"/>
</dbReference>
<evidence type="ECO:0000313" key="5">
    <source>
        <dbReference type="EMBL" id="MCV2886553.1"/>
    </source>
</evidence>
<keyword evidence="2 3" id="KW-0690">Ribosome biogenesis</keyword>
<feature type="compositionally biased region" description="Basic and acidic residues" evidence="4">
    <location>
        <begin position="157"/>
        <end position="170"/>
    </location>
</feature>
<keyword evidence="6" id="KW-1185">Reference proteome</keyword>
<proteinExistence type="inferred from homology"/>
<dbReference type="NCBIfam" id="NF003560">
    <property type="entry name" value="PRK05244.1-1"/>
    <property type="match status" value="1"/>
</dbReference>